<dbReference type="Proteomes" id="UP001642409">
    <property type="component" value="Unassembled WGS sequence"/>
</dbReference>
<evidence type="ECO:0000313" key="2">
    <source>
        <dbReference type="EMBL" id="CAL6105422.1"/>
    </source>
</evidence>
<sequence>MYTRVQQYTLSNVVIFKSIIQKLYSHFHTYIFIRRDQFLYFEPDYTQRIQYQQFSHQHLYSTLGKYIVLIVANSVNNKRQQLQCHRQTVYPSQIKNAISEEIDLDEFAHKTEAQRLQSQQNRKILIQKAKKFQKMIKPDSLYNDAGDRKNVQFNQQISGIGYEFDKEERWCYVKDGPGYNGEDMELVSQFTMLILISFDNLTQMSNQTYFALINTQINTQILFEYIEIVKVNIQFN</sequence>
<organism evidence="1">
    <name type="scientific">Hexamita inflata</name>
    <dbReference type="NCBI Taxonomy" id="28002"/>
    <lineage>
        <taxon>Eukaryota</taxon>
        <taxon>Metamonada</taxon>
        <taxon>Diplomonadida</taxon>
        <taxon>Hexamitidae</taxon>
        <taxon>Hexamitinae</taxon>
        <taxon>Hexamita</taxon>
    </lineage>
</organism>
<dbReference type="EMBL" id="CATOUU010001017">
    <property type="protein sequence ID" value="CAI9967207.1"/>
    <property type="molecule type" value="Genomic_DNA"/>
</dbReference>
<reference evidence="1" key="1">
    <citation type="submission" date="2023-06" db="EMBL/GenBank/DDBJ databases">
        <authorList>
            <person name="Kurt Z."/>
        </authorList>
    </citation>
    <scope>NUCLEOTIDE SEQUENCE</scope>
</reference>
<name>A0AA86R167_9EUKA</name>
<evidence type="ECO:0000313" key="1">
    <source>
        <dbReference type="EMBL" id="CAI9967207.1"/>
    </source>
</evidence>
<dbReference type="AlphaFoldDB" id="A0AA86R167"/>
<keyword evidence="3" id="KW-1185">Reference proteome</keyword>
<gene>
    <name evidence="1" type="ORF">HINF_LOCUS54852</name>
    <name evidence="2" type="ORF">HINF_LOCUS73255</name>
</gene>
<comment type="caution">
    <text evidence="1">The sequence shown here is derived from an EMBL/GenBank/DDBJ whole genome shotgun (WGS) entry which is preliminary data.</text>
</comment>
<reference evidence="2 3" key="2">
    <citation type="submission" date="2024-07" db="EMBL/GenBank/DDBJ databases">
        <authorList>
            <person name="Akdeniz Z."/>
        </authorList>
    </citation>
    <scope>NUCLEOTIDE SEQUENCE [LARGE SCALE GENOMIC DNA]</scope>
</reference>
<evidence type="ECO:0000313" key="3">
    <source>
        <dbReference type="Proteomes" id="UP001642409"/>
    </source>
</evidence>
<dbReference type="EMBL" id="CAXDID020000596">
    <property type="protein sequence ID" value="CAL6105422.1"/>
    <property type="molecule type" value="Genomic_DNA"/>
</dbReference>
<proteinExistence type="predicted"/>
<accession>A0AA86R167</accession>
<protein>
    <submittedName>
        <fullName evidence="2">Hypothetical_protein</fullName>
    </submittedName>
</protein>